<proteinExistence type="predicted"/>
<comment type="caution">
    <text evidence="1">The sequence shown here is derived from an EMBL/GenBank/DDBJ whole genome shotgun (WGS) entry which is preliminary data.</text>
</comment>
<gene>
    <name evidence="1" type="ORF">S06H3_34597</name>
</gene>
<name>X1MH41_9ZZZZ</name>
<dbReference type="InterPro" id="IPR010982">
    <property type="entry name" value="Lambda_DNA-bd_dom_sf"/>
</dbReference>
<protein>
    <recommendedName>
        <fullName evidence="2">HTH cro/C1-type domain-containing protein</fullName>
    </recommendedName>
</protein>
<evidence type="ECO:0000313" key="1">
    <source>
        <dbReference type="EMBL" id="GAI30947.1"/>
    </source>
</evidence>
<evidence type="ECO:0008006" key="2">
    <source>
        <dbReference type="Google" id="ProtNLM"/>
    </source>
</evidence>
<accession>X1MH41</accession>
<dbReference type="AlphaFoldDB" id="X1MH41"/>
<sequence>MEQHPLFTIYKRAWLHRITGYSKGYLSRVATGKTPLSRSFIERVCFKLERRCDELFIPHEQELYDSD</sequence>
<organism evidence="1">
    <name type="scientific">marine sediment metagenome</name>
    <dbReference type="NCBI Taxonomy" id="412755"/>
    <lineage>
        <taxon>unclassified sequences</taxon>
        <taxon>metagenomes</taxon>
        <taxon>ecological metagenomes</taxon>
    </lineage>
</organism>
<reference evidence="1" key="1">
    <citation type="journal article" date="2014" name="Front. Microbiol.">
        <title>High frequency of phylogenetically diverse reductive dehalogenase-homologous genes in deep subseafloor sedimentary metagenomes.</title>
        <authorList>
            <person name="Kawai M."/>
            <person name="Futagami T."/>
            <person name="Toyoda A."/>
            <person name="Takaki Y."/>
            <person name="Nishi S."/>
            <person name="Hori S."/>
            <person name="Arai W."/>
            <person name="Tsubouchi T."/>
            <person name="Morono Y."/>
            <person name="Uchiyama I."/>
            <person name="Ito T."/>
            <person name="Fujiyama A."/>
            <person name="Inagaki F."/>
            <person name="Takami H."/>
        </authorList>
    </citation>
    <scope>NUCLEOTIDE SEQUENCE</scope>
    <source>
        <strain evidence="1">Expedition CK06-06</strain>
    </source>
</reference>
<dbReference type="SUPFAM" id="SSF47413">
    <property type="entry name" value="lambda repressor-like DNA-binding domains"/>
    <property type="match status" value="1"/>
</dbReference>
<dbReference type="EMBL" id="BARV01020782">
    <property type="protein sequence ID" value="GAI30947.1"/>
    <property type="molecule type" value="Genomic_DNA"/>
</dbReference>
<dbReference type="GO" id="GO:0003677">
    <property type="term" value="F:DNA binding"/>
    <property type="evidence" value="ECO:0007669"/>
    <property type="project" value="InterPro"/>
</dbReference>